<dbReference type="InterPro" id="IPR000172">
    <property type="entry name" value="GMC_OxRdtase_N"/>
</dbReference>
<dbReference type="Pfam" id="PF05199">
    <property type="entry name" value="GMC_oxred_C"/>
    <property type="match status" value="1"/>
</dbReference>
<dbReference type="EMBL" id="HG938354">
    <property type="protein sequence ID" value="CDN50850.1"/>
    <property type="molecule type" value="Genomic_DNA"/>
</dbReference>
<dbReference type="SUPFAM" id="SSF54373">
    <property type="entry name" value="FAD-linked reductases, C-terminal domain"/>
    <property type="match status" value="1"/>
</dbReference>
<dbReference type="PATRIC" id="fig|1028800.3.peg.4780"/>
<dbReference type="SUPFAM" id="SSF51905">
    <property type="entry name" value="FAD/NAD(P)-binding domain"/>
    <property type="match status" value="1"/>
</dbReference>
<feature type="domain" description="Glucose-methanol-choline oxidoreductase C-terminal" evidence="7">
    <location>
        <begin position="442"/>
        <end position="566"/>
    </location>
</feature>
<evidence type="ECO:0000256" key="5">
    <source>
        <dbReference type="SAM" id="MobiDB-lite"/>
    </source>
</evidence>
<dbReference type="PANTHER" id="PTHR46056">
    <property type="entry name" value="LONG-CHAIN-ALCOHOL OXIDASE"/>
    <property type="match status" value="1"/>
</dbReference>
<evidence type="ECO:0000256" key="3">
    <source>
        <dbReference type="ARBA" id="ARBA00022827"/>
    </source>
</evidence>
<dbReference type="Proteomes" id="UP000028181">
    <property type="component" value="Plasmid pHAMBI540a"/>
</dbReference>
<dbReference type="PANTHER" id="PTHR46056:SF12">
    <property type="entry name" value="LONG-CHAIN-ALCOHOL OXIDASE"/>
    <property type="match status" value="1"/>
</dbReference>
<keyword evidence="9" id="KW-1185">Reference proteome</keyword>
<feature type="domain" description="Glucose-methanol-choline oxidoreductase N-terminal" evidence="6">
    <location>
        <begin position="233"/>
        <end position="344"/>
    </location>
</feature>
<evidence type="ECO:0000256" key="1">
    <source>
        <dbReference type="ARBA" id="ARBA00010790"/>
    </source>
</evidence>
<dbReference type="eggNOG" id="COG2303">
    <property type="taxonomic scope" value="Bacteria"/>
</dbReference>
<geneLocation type="plasmid" evidence="9">
    <name>II</name>
</geneLocation>
<evidence type="ECO:0000313" key="9">
    <source>
        <dbReference type="Proteomes" id="UP000028181"/>
    </source>
</evidence>
<evidence type="ECO:0000313" key="8">
    <source>
        <dbReference type="EMBL" id="CDN50850.1"/>
    </source>
</evidence>
<comment type="similarity">
    <text evidence="1">Belongs to the GMC oxidoreductase family.</text>
</comment>
<keyword evidence="8" id="KW-0614">Plasmid</keyword>
<feature type="region of interest" description="Disordered" evidence="5">
    <location>
        <begin position="399"/>
        <end position="419"/>
    </location>
</feature>
<dbReference type="InterPro" id="IPR036188">
    <property type="entry name" value="FAD/NAD-bd_sf"/>
</dbReference>
<dbReference type="GO" id="GO:0016614">
    <property type="term" value="F:oxidoreductase activity, acting on CH-OH group of donors"/>
    <property type="evidence" value="ECO:0007669"/>
    <property type="project" value="InterPro"/>
</dbReference>
<dbReference type="Pfam" id="PF00732">
    <property type="entry name" value="GMC_oxred_N"/>
    <property type="match status" value="1"/>
</dbReference>
<dbReference type="InterPro" id="IPR007867">
    <property type="entry name" value="GMC_OxRtase_C"/>
</dbReference>
<organism evidence="8 9">
    <name type="scientific">Neorhizobium galegae bv. orientalis str. HAMBI 540</name>
    <dbReference type="NCBI Taxonomy" id="1028800"/>
    <lineage>
        <taxon>Bacteria</taxon>
        <taxon>Pseudomonadati</taxon>
        <taxon>Pseudomonadota</taxon>
        <taxon>Alphaproteobacteria</taxon>
        <taxon>Hyphomicrobiales</taxon>
        <taxon>Rhizobiaceae</taxon>
        <taxon>Rhizobium/Agrobacterium group</taxon>
        <taxon>Neorhizobium</taxon>
    </lineage>
</organism>
<dbReference type="KEGG" id="ngg:RG540_PA01710"/>
<evidence type="ECO:0000256" key="4">
    <source>
        <dbReference type="ARBA" id="ARBA00023002"/>
    </source>
</evidence>
<sequence>MTTILPRKDAVIVGLGWTGAILAHELTEDGLDVVAIERGPWRDTATDFNIGYAQDELRYGIRRDLFLQPAVEAMTMRNNTSQTALPMRDYGSFLPGNGVGGAGVHWNGHTWRFWDSDFQIADHLRDRYGAARIQDLQLQNWGVTGAEMEKSFDRFEYLAGISGKAGNINGQIQEGGNPFEDPRSRDYPLPPLQMTYAPTLFAQVTKSLNLHPFPTPAANLSKDYINPLGIAMGQCTMCGFCERFGCANYSKSSAQTTILPVLMKKKNFEVRTESEVLHVDLDASKKHARGVTYVNTSGEEFFQPADIVLLCAYGLHNVRLMMLSGIGAIYDPNTGEGTVGRNYCYQTNAGAQVFFDDKNFNPFVAAGALGQTVDDFNGDAFDHGPLDFVGGAGINCIPSNGRPIQTRPTPPGTPRWGSDWKKATVKSYKSTLGFSSQGSSYPTRGNYLDLDPTYTDRFGRPLLRFTFDFPDNDIRMSNWVSDRMEEIAKAFGGRQYTNTRRKKGWDSVPYQSTHNTGGAIMGTDPKISAVNKYLQSWDVANVFVIGASAFAHNAGKNPTGTVGALAYHAADAIRQQYLRNPGQPLVSA</sequence>
<accession>A0A068T082</accession>
<proteinExistence type="inferred from homology"/>
<dbReference type="HOGENOM" id="CLU_008878_2_0_5"/>
<keyword evidence="3" id="KW-0274">FAD</keyword>
<dbReference type="GeneID" id="24261096"/>
<dbReference type="Gene3D" id="3.50.50.60">
    <property type="entry name" value="FAD/NAD(P)-binding domain"/>
    <property type="match status" value="2"/>
</dbReference>
<evidence type="ECO:0000259" key="7">
    <source>
        <dbReference type="Pfam" id="PF05199"/>
    </source>
</evidence>
<keyword evidence="2" id="KW-0285">Flavoprotein</keyword>
<keyword evidence="4" id="KW-0560">Oxidoreductase</keyword>
<name>A0A068T082_NEOGA</name>
<reference evidence="9" key="1">
    <citation type="journal article" date="2014" name="BMC Genomics">
        <title>Genome sequencing of two Neorhizobium galegae strains reveals a noeT gene responsible for the unusual acetylation of the nodulation factors.</title>
        <authorList>
            <person name="Osterman J."/>
            <person name="Marsh J."/>
            <person name="Laine P.K."/>
            <person name="Zeng Z."/>
            <person name="Alatalo E."/>
            <person name="Sullivan J.T."/>
            <person name="Young J.P."/>
            <person name="Thomas-Oates J."/>
            <person name="Paulin L."/>
            <person name="Lindstrom K."/>
        </authorList>
    </citation>
    <scope>NUCLEOTIDE SEQUENCE [LARGE SCALE GENOMIC DNA]</scope>
    <source>
        <strain evidence="9">HAMBI 540</strain>
    </source>
</reference>
<dbReference type="GO" id="GO:0050660">
    <property type="term" value="F:flavin adenine dinucleotide binding"/>
    <property type="evidence" value="ECO:0007669"/>
    <property type="project" value="InterPro"/>
</dbReference>
<dbReference type="OrthoDB" id="9798604at2"/>
<dbReference type="AlphaFoldDB" id="A0A068T082"/>
<gene>
    <name evidence="8" type="ORF">RG540_PA01710</name>
</gene>
<protein>
    <submittedName>
        <fullName evidence="8">Gluconate 2-dehydrogenase flavoprotein</fullName>
    </submittedName>
</protein>
<evidence type="ECO:0000256" key="2">
    <source>
        <dbReference type="ARBA" id="ARBA00022630"/>
    </source>
</evidence>
<dbReference type="RefSeq" id="WP_041363948.1">
    <property type="nucleotide sequence ID" value="NZ_HG938354.1"/>
</dbReference>
<evidence type="ECO:0000259" key="6">
    <source>
        <dbReference type="Pfam" id="PF00732"/>
    </source>
</evidence>